<organism evidence="1 2">
    <name type="scientific">Araneus ventricosus</name>
    <name type="common">Orbweaver spider</name>
    <name type="synonym">Epeira ventricosa</name>
    <dbReference type="NCBI Taxonomy" id="182803"/>
    <lineage>
        <taxon>Eukaryota</taxon>
        <taxon>Metazoa</taxon>
        <taxon>Ecdysozoa</taxon>
        <taxon>Arthropoda</taxon>
        <taxon>Chelicerata</taxon>
        <taxon>Arachnida</taxon>
        <taxon>Araneae</taxon>
        <taxon>Araneomorphae</taxon>
        <taxon>Entelegynae</taxon>
        <taxon>Araneoidea</taxon>
        <taxon>Araneidae</taxon>
        <taxon>Araneus</taxon>
    </lineage>
</organism>
<name>A0A4Y2R6D9_ARAVE</name>
<proteinExistence type="predicted"/>
<keyword evidence="2" id="KW-1185">Reference proteome</keyword>
<evidence type="ECO:0000313" key="1">
    <source>
        <dbReference type="EMBL" id="GBN71050.1"/>
    </source>
</evidence>
<reference evidence="1 2" key="1">
    <citation type="journal article" date="2019" name="Sci. Rep.">
        <title>Orb-weaving spider Araneus ventricosus genome elucidates the spidroin gene catalogue.</title>
        <authorList>
            <person name="Kono N."/>
            <person name="Nakamura H."/>
            <person name="Ohtoshi R."/>
            <person name="Moran D.A.P."/>
            <person name="Shinohara A."/>
            <person name="Yoshida Y."/>
            <person name="Fujiwara M."/>
            <person name="Mori M."/>
            <person name="Tomita M."/>
            <person name="Arakawa K."/>
        </authorList>
    </citation>
    <scope>NUCLEOTIDE SEQUENCE [LARGE SCALE GENOMIC DNA]</scope>
</reference>
<protein>
    <submittedName>
        <fullName evidence="1">Uncharacterized protein</fullName>
    </submittedName>
</protein>
<dbReference type="Proteomes" id="UP000499080">
    <property type="component" value="Unassembled WGS sequence"/>
</dbReference>
<dbReference type="EMBL" id="BGPR01142746">
    <property type="protein sequence ID" value="GBN71050.1"/>
    <property type="molecule type" value="Genomic_DNA"/>
</dbReference>
<gene>
    <name evidence="1" type="ORF">AVEN_97380_1</name>
</gene>
<evidence type="ECO:0000313" key="2">
    <source>
        <dbReference type="Proteomes" id="UP000499080"/>
    </source>
</evidence>
<accession>A0A4Y2R6D9</accession>
<sequence length="99" mass="11492">MIVSFFPGKVWRYDLAAYLSCRRKKSLECSGDQRFLGLTDWGILCVYTESNVFRMRITSRRFQVLECIPEQTGEKLLGRKNVLKESCGAVESYVRNCCH</sequence>
<comment type="caution">
    <text evidence="1">The sequence shown here is derived from an EMBL/GenBank/DDBJ whole genome shotgun (WGS) entry which is preliminary data.</text>
</comment>
<dbReference type="AlphaFoldDB" id="A0A4Y2R6D9"/>